<accession>A0ABU6WT94</accession>
<name>A0ABU6WT94_9FABA</name>
<evidence type="ECO:0000313" key="1">
    <source>
        <dbReference type="EMBL" id="MED6188096.1"/>
    </source>
</evidence>
<reference evidence="1 2" key="1">
    <citation type="journal article" date="2023" name="Plants (Basel)">
        <title>Bridging the Gap: Combining Genomics and Transcriptomics Approaches to Understand Stylosanthes scabra, an Orphan Legume from the Brazilian Caatinga.</title>
        <authorList>
            <person name="Ferreira-Neto J.R.C."/>
            <person name="da Silva M.D."/>
            <person name="Binneck E."/>
            <person name="de Melo N.F."/>
            <person name="da Silva R.H."/>
            <person name="de Melo A.L.T.M."/>
            <person name="Pandolfi V."/>
            <person name="Bustamante F.O."/>
            <person name="Brasileiro-Vidal A.C."/>
            <person name="Benko-Iseppon A.M."/>
        </authorList>
    </citation>
    <scope>NUCLEOTIDE SEQUENCE [LARGE SCALE GENOMIC DNA]</scope>
    <source>
        <tissue evidence="1">Leaves</tissue>
    </source>
</reference>
<organism evidence="1 2">
    <name type="scientific">Stylosanthes scabra</name>
    <dbReference type="NCBI Taxonomy" id="79078"/>
    <lineage>
        <taxon>Eukaryota</taxon>
        <taxon>Viridiplantae</taxon>
        <taxon>Streptophyta</taxon>
        <taxon>Embryophyta</taxon>
        <taxon>Tracheophyta</taxon>
        <taxon>Spermatophyta</taxon>
        <taxon>Magnoliopsida</taxon>
        <taxon>eudicotyledons</taxon>
        <taxon>Gunneridae</taxon>
        <taxon>Pentapetalae</taxon>
        <taxon>rosids</taxon>
        <taxon>fabids</taxon>
        <taxon>Fabales</taxon>
        <taxon>Fabaceae</taxon>
        <taxon>Papilionoideae</taxon>
        <taxon>50 kb inversion clade</taxon>
        <taxon>dalbergioids sensu lato</taxon>
        <taxon>Dalbergieae</taxon>
        <taxon>Pterocarpus clade</taxon>
        <taxon>Stylosanthes</taxon>
    </lineage>
</organism>
<dbReference type="Proteomes" id="UP001341840">
    <property type="component" value="Unassembled WGS sequence"/>
</dbReference>
<evidence type="ECO:0000313" key="2">
    <source>
        <dbReference type="Proteomes" id="UP001341840"/>
    </source>
</evidence>
<dbReference type="EMBL" id="JASCZI010182525">
    <property type="protein sequence ID" value="MED6188096.1"/>
    <property type="molecule type" value="Genomic_DNA"/>
</dbReference>
<proteinExistence type="predicted"/>
<protein>
    <submittedName>
        <fullName evidence="1">Uncharacterized protein</fullName>
    </submittedName>
</protein>
<comment type="caution">
    <text evidence="1">The sequence shown here is derived from an EMBL/GenBank/DDBJ whole genome shotgun (WGS) entry which is preliminary data.</text>
</comment>
<keyword evidence="2" id="KW-1185">Reference proteome</keyword>
<gene>
    <name evidence="1" type="ORF">PIB30_082734</name>
</gene>
<feature type="non-terminal residue" evidence="1">
    <location>
        <position position="1"/>
    </location>
</feature>
<sequence>KYKAIMHGNRMRRHKAGRLGISAPRQQRSMPRRPYKAPRRWLQVGHTPNIKHKGLVWASFLK</sequence>